<dbReference type="GeneID" id="98128702"/>
<comment type="caution">
    <text evidence="2">The sequence shown here is derived from an EMBL/GenBank/DDBJ whole genome shotgun (WGS) entry which is preliminary data.</text>
</comment>
<evidence type="ECO:0000256" key="1">
    <source>
        <dbReference type="SAM" id="MobiDB-lite"/>
    </source>
</evidence>
<keyword evidence="3" id="KW-1185">Reference proteome</keyword>
<reference evidence="2 3" key="1">
    <citation type="journal article" date="2024" name="Commun. Biol.">
        <title>Comparative genomic analysis of thermophilic fungi reveals convergent evolutionary adaptations and gene losses.</title>
        <authorList>
            <person name="Steindorff A.S."/>
            <person name="Aguilar-Pontes M.V."/>
            <person name="Robinson A.J."/>
            <person name="Andreopoulos B."/>
            <person name="LaButti K."/>
            <person name="Kuo A."/>
            <person name="Mondo S."/>
            <person name="Riley R."/>
            <person name="Otillar R."/>
            <person name="Haridas S."/>
            <person name="Lipzen A."/>
            <person name="Grimwood J."/>
            <person name="Schmutz J."/>
            <person name="Clum A."/>
            <person name="Reid I.D."/>
            <person name="Moisan M.C."/>
            <person name="Butler G."/>
            <person name="Nguyen T.T.M."/>
            <person name="Dewar K."/>
            <person name="Conant G."/>
            <person name="Drula E."/>
            <person name="Henrissat B."/>
            <person name="Hansel C."/>
            <person name="Singer S."/>
            <person name="Hutchinson M.I."/>
            <person name="de Vries R.P."/>
            <person name="Natvig D.O."/>
            <person name="Powell A.J."/>
            <person name="Tsang A."/>
            <person name="Grigoriev I.V."/>
        </authorList>
    </citation>
    <scope>NUCLEOTIDE SEQUENCE [LARGE SCALE GENOMIC DNA]</scope>
    <source>
        <strain evidence="2 3">ATCC 22073</strain>
    </source>
</reference>
<organism evidence="2 3">
    <name type="scientific">Remersonia thermophila</name>
    <dbReference type="NCBI Taxonomy" id="72144"/>
    <lineage>
        <taxon>Eukaryota</taxon>
        <taxon>Fungi</taxon>
        <taxon>Dikarya</taxon>
        <taxon>Ascomycota</taxon>
        <taxon>Pezizomycotina</taxon>
        <taxon>Sordariomycetes</taxon>
        <taxon>Sordariomycetidae</taxon>
        <taxon>Sordariales</taxon>
        <taxon>Sordariales incertae sedis</taxon>
        <taxon>Remersonia</taxon>
    </lineage>
</organism>
<evidence type="ECO:0000313" key="3">
    <source>
        <dbReference type="Proteomes" id="UP001600064"/>
    </source>
</evidence>
<accession>A0ABR4D312</accession>
<gene>
    <name evidence="2" type="ORF">VTJ83DRAFT_7256</name>
</gene>
<evidence type="ECO:0000313" key="2">
    <source>
        <dbReference type="EMBL" id="KAL2264746.1"/>
    </source>
</evidence>
<dbReference type="Proteomes" id="UP001600064">
    <property type="component" value="Unassembled WGS sequence"/>
</dbReference>
<feature type="region of interest" description="Disordered" evidence="1">
    <location>
        <begin position="60"/>
        <end position="80"/>
    </location>
</feature>
<proteinExistence type="predicted"/>
<protein>
    <submittedName>
        <fullName evidence="2">Uncharacterized protein</fullName>
    </submittedName>
</protein>
<dbReference type="RefSeq" id="XP_070863473.1">
    <property type="nucleotide sequence ID" value="XM_071014058.1"/>
</dbReference>
<sequence length="80" mass="8672">MEAASPIAILAPSPRRTPNMMGLSRLITAQEDLFASLNASLAKNNINDKLRATPVRHIPENDYTVPAPPPPSPVGFRAPW</sequence>
<name>A0ABR4D312_9PEZI</name>
<dbReference type="EMBL" id="JAZGUE010000007">
    <property type="protein sequence ID" value="KAL2264746.1"/>
    <property type="molecule type" value="Genomic_DNA"/>
</dbReference>